<protein>
    <recommendedName>
        <fullName evidence="1">N-acetyltransferase domain-containing protein</fullName>
    </recommendedName>
</protein>
<comment type="caution">
    <text evidence="2">The sequence shown here is derived from an EMBL/GenBank/DDBJ whole genome shotgun (WGS) entry which is preliminary data.</text>
</comment>
<dbReference type="OrthoDB" id="630895at2759"/>
<sequence>MATATPPCPIVVDTDGSAYIPLPDHPGLRLAPGQTTDLDALVKLYNTPEIGKWFWRRPFPCPAEEISKTLEKVPVQQAYLATLISSLPTSPAPLIPYTDNICPFNTLRESDTGKLLGTVFLGPSKAEGDWRIAYDLMPEVWGKGVGSAAAKAAVDYLRWFGAKRVTGVHEPGNGASGAVLRKAGFSRVKDKELEWPEEKGGGHRLVHVWEATF</sequence>
<keyword evidence="3" id="KW-1185">Reference proteome</keyword>
<dbReference type="EMBL" id="AWGH01000007">
    <property type="protein sequence ID" value="ODO00582.1"/>
    <property type="molecule type" value="Genomic_DNA"/>
</dbReference>
<gene>
    <name evidence="2" type="ORF">L198_02902</name>
</gene>
<dbReference type="RefSeq" id="XP_019032774.1">
    <property type="nucleotide sequence ID" value="XM_019175042.1"/>
</dbReference>
<proteinExistence type="predicted"/>
<name>A0A1E3JKX6_9TREE</name>
<dbReference type="AlphaFoldDB" id="A0A1E3JKX6"/>
<dbReference type="InterPro" id="IPR000182">
    <property type="entry name" value="GNAT_dom"/>
</dbReference>
<dbReference type="InterPro" id="IPR051531">
    <property type="entry name" value="N-acetyltransferase"/>
</dbReference>
<dbReference type="PANTHER" id="PTHR43792">
    <property type="entry name" value="GNAT FAMILY, PUTATIVE (AFU_ORTHOLOGUE AFUA_3G00765)-RELATED-RELATED"/>
    <property type="match status" value="1"/>
</dbReference>
<dbReference type="GeneID" id="30192115"/>
<dbReference type="GO" id="GO:0016747">
    <property type="term" value="F:acyltransferase activity, transferring groups other than amino-acyl groups"/>
    <property type="evidence" value="ECO:0007669"/>
    <property type="project" value="InterPro"/>
</dbReference>
<organism evidence="2 3">
    <name type="scientific">Cryptococcus wingfieldii CBS 7118</name>
    <dbReference type="NCBI Taxonomy" id="1295528"/>
    <lineage>
        <taxon>Eukaryota</taxon>
        <taxon>Fungi</taxon>
        <taxon>Dikarya</taxon>
        <taxon>Basidiomycota</taxon>
        <taxon>Agaricomycotina</taxon>
        <taxon>Tremellomycetes</taxon>
        <taxon>Tremellales</taxon>
        <taxon>Cryptococcaceae</taxon>
        <taxon>Cryptococcus</taxon>
    </lineage>
</organism>
<accession>A0A1E3JKX6</accession>
<reference evidence="2 3" key="1">
    <citation type="submission" date="2016-06" db="EMBL/GenBank/DDBJ databases">
        <title>Evolution of pathogenesis and genome organization in the Tremellales.</title>
        <authorList>
            <person name="Cuomo C."/>
            <person name="Litvintseva A."/>
            <person name="Heitman J."/>
            <person name="Chen Y."/>
            <person name="Sun S."/>
            <person name="Springer D."/>
            <person name="Dromer F."/>
            <person name="Young S."/>
            <person name="Zeng Q."/>
            <person name="Chapman S."/>
            <person name="Gujja S."/>
            <person name="Saif S."/>
            <person name="Birren B."/>
        </authorList>
    </citation>
    <scope>NUCLEOTIDE SEQUENCE [LARGE SCALE GENOMIC DNA]</scope>
    <source>
        <strain evidence="2 3">CBS 7118</strain>
    </source>
</reference>
<evidence type="ECO:0000313" key="2">
    <source>
        <dbReference type="EMBL" id="ODO00582.1"/>
    </source>
</evidence>
<dbReference type="InterPro" id="IPR016181">
    <property type="entry name" value="Acyl_CoA_acyltransferase"/>
</dbReference>
<dbReference type="PANTHER" id="PTHR43792:SF16">
    <property type="entry name" value="N-ACETYLTRANSFERASE DOMAIN-CONTAINING PROTEIN"/>
    <property type="match status" value="1"/>
</dbReference>
<feature type="domain" description="N-acetyltransferase" evidence="1">
    <location>
        <begin position="28"/>
        <end position="185"/>
    </location>
</feature>
<dbReference type="Pfam" id="PF13302">
    <property type="entry name" value="Acetyltransf_3"/>
    <property type="match status" value="1"/>
</dbReference>
<dbReference type="CDD" id="cd04301">
    <property type="entry name" value="NAT_SF"/>
    <property type="match status" value="1"/>
</dbReference>
<dbReference type="SUPFAM" id="SSF55729">
    <property type="entry name" value="Acyl-CoA N-acyltransferases (Nat)"/>
    <property type="match status" value="1"/>
</dbReference>
<evidence type="ECO:0000259" key="1">
    <source>
        <dbReference type="Pfam" id="PF13302"/>
    </source>
</evidence>
<dbReference type="Gene3D" id="3.40.630.30">
    <property type="match status" value="1"/>
</dbReference>
<evidence type="ECO:0000313" key="3">
    <source>
        <dbReference type="Proteomes" id="UP000094819"/>
    </source>
</evidence>
<dbReference type="Proteomes" id="UP000094819">
    <property type="component" value="Unassembled WGS sequence"/>
</dbReference>